<evidence type="ECO:0000256" key="2">
    <source>
        <dbReference type="ARBA" id="ARBA00022771"/>
    </source>
</evidence>
<feature type="region of interest" description="Disordered" evidence="6">
    <location>
        <begin position="62"/>
        <end position="90"/>
    </location>
</feature>
<keyword evidence="3" id="KW-0862">Zinc</keyword>
<dbReference type="AlphaFoldDB" id="A0A8J2JJX7"/>
<evidence type="ECO:0000256" key="1">
    <source>
        <dbReference type="ARBA" id="ARBA00022723"/>
    </source>
</evidence>
<feature type="domain" description="MYND-type" evidence="7">
    <location>
        <begin position="244"/>
        <end position="280"/>
    </location>
</feature>
<dbReference type="GO" id="GO:0008270">
    <property type="term" value="F:zinc ion binding"/>
    <property type="evidence" value="ECO:0007669"/>
    <property type="project" value="UniProtKB-KW"/>
</dbReference>
<feature type="compositionally biased region" description="Polar residues" evidence="6">
    <location>
        <begin position="305"/>
        <end position="327"/>
    </location>
</feature>
<reference evidence="8" key="1">
    <citation type="submission" date="2021-06" db="EMBL/GenBank/DDBJ databases">
        <authorList>
            <person name="Hodson N. C."/>
            <person name="Mongue J. A."/>
            <person name="Jaron S. K."/>
        </authorList>
    </citation>
    <scope>NUCLEOTIDE SEQUENCE</scope>
</reference>
<evidence type="ECO:0000256" key="4">
    <source>
        <dbReference type="PROSITE-ProRule" id="PRU00134"/>
    </source>
</evidence>
<keyword evidence="1" id="KW-0479">Metal-binding</keyword>
<sequence>MEINAPVQNYLSSVVPNGNCAGSGGPAGSGGGSSSGSSGAADLRDYYTAAYPLLSVHHAHGHPLHESAPASLTPNHNPTSSSNGGVIKGGPEDEWKNIHVMLNCILSMVEKTKRALAILQNRTFHTEAEGGAGGNNASNSSWLRRPHSAFPQMENSEDFKRQAGEMIAQALRATEDRVAEVKRRAEEAVQEVKRQALVELQRAEARACEVVAAERARLERVLIDSRRNPTESVIVGASMDSETCWNCGRKAHETCSGCNMARYCSAFCQHKDWENHHSACGRSNSSSTERASGASDTKNSHIHESSNSSPINVSHPSPDNHSSGSNN</sequence>
<keyword evidence="5" id="KW-0175">Coiled coil</keyword>
<keyword evidence="2 4" id="KW-0863">Zinc-finger</keyword>
<feature type="coiled-coil region" evidence="5">
    <location>
        <begin position="171"/>
        <end position="206"/>
    </location>
</feature>
<dbReference type="Proteomes" id="UP000708208">
    <property type="component" value="Unassembled WGS sequence"/>
</dbReference>
<dbReference type="OrthoDB" id="2951111at2759"/>
<accession>A0A8J2JJX7</accession>
<feature type="compositionally biased region" description="Polar residues" evidence="6">
    <location>
        <begin position="70"/>
        <end position="84"/>
    </location>
</feature>
<evidence type="ECO:0000256" key="6">
    <source>
        <dbReference type="SAM" id="MobiDB-lite"/>
    </source>
</evidence>
<protein>
    <recommendedName>
        <fullName evidence="7">MYND-type domain-containing protein</fullName>
    </recommendedName>
</protein>
<dbReference type="PANTHER" id="PTHR10379">
    <property type="entry name" value="MTG8 ETO EIGHT TWENTY ONE PROTEIN"/>
    <property type="match status" value="1"/>
</dbReference>
<evidence type="ECO:0000259" key="7">
    <source>
        <dbReference type="PROSITE" id="PS50865"/>
    </source>
</evidence>
<dbReference type="Pfam" id="PF01753">
    <property type="entry name" value="zf-MYND"/>
    <property type="match status" value="1"/>
</dbReference>
<dbReference type="GO" id="GO:0003714">
    <property type="term" value="F:transcription corepressor activity"/>
    <property type="evidence" value="ECO:0007669"/>
    <property type="project" value="InterPro"/>
</dbReference>
<evidence type="ECO:0000313" key="8">
    <source>
        <dbReference type="EMBL" id="CAG7712005.1"/>
    </source>
</evidence>
<organism evidence="8 9">
    <name type="scientific">Allacma fusca</name>
    <dbReference type="NCBI Taxonomy" id="39272"/>
    <lineage>
        <taxon>Eukaryota</taxon>
        <taxon>Metazoa</taxon>
        <taxon>Ecdysozoa</taxon>
        <taxon>Arthropoda</taxon>
        <taxon>Hexapoda</taxon>
        <taxon>Collembola</taxon>
        <taxon>Symphypleona</taxon>
        <taxon>Sminthuridae</taxon>
        <taxon>Allacma</taxon>
    </lineage>
</organism>
<evidence type="ECO:0000256" key="3">
    <source>
        <dbReference type="ARBA" id="ARBA00022833"/>
    </source>
</evidence>
<dbReference type="PANTHER" id="PTHR10379:SF14">
    <property type="entry name" value="NERVY, ISOFORM D"/>
    <property type="match status" value="1"/>
</dbReference>
<feature type="compositionally biased region" description="Polar residues" evidence="6">
    <location>
        <begin position="281"/>
        <end position="297"/>
    </location>
</feature>
<dbReference type="InterPro" id="IPR002893">
    <property type="entry name" value="Znf_MYND"/>
</dbReference>
<dbReference type="Pfam" id="PF08788">
    <property type="entry name" value="NHR2"/>
    <property type="match status" value="1"/>
</dbReference>
<feature type="region of interest" description="Disordered" evidence="6">
    <location>
        <begin position="278"/>
        <end position="327"/>
    </location>
</feature>
<dbReference type="GO" id="GO:0005634">
    <property type="term" value="C:nucleus"/>
    <property type="evidence" value="ECO:0007669"/>
    <property type="project" value="TreeGrafter"/>
</dbReference>
<evidence type="ECO:0000256" key="5">
    <source>
        <dbReference type="SAM" id="Coils"/>
    </source>
</evidence>
<name>A0A8J2JJX7_9HEXA</name>
<dbReference type="InterPro" id="IPR014896">
    <property type="entry name" value="NHR2"/>
</dbReference>
<gene>
    <name evidence="8" type="ORF">AFUS01_LOCUS5128</name>
</gene>
<keyword evidence="9" id="KW-1185">Reference proteome</keyword>
<proteinExistence type="predicted"/>
<dbReference type="EMBL" id="CAJVCH010032513">
    <property type="protein sequence ID" value="CAG7712005.1"/>
    <property type="molecule type" value="Genomic_DNA"/>
</dbReference>
<dbReference type="PROSITE" id="PS50865">
    <property type="entry name" value="ZF_MYND_2"/>
    <property type="match status" value="1"/>
</dbReference>
<comment type="caution">
    <text evidence="8">The sequence shown here is derived from an EMBL/GenBank/DDBJ whole genome shotgun (WGS) entry which is preliminary data.</text>
</comment>
<dbReference type="InterPro" id="IPR013289">
    <property type="entry name" value="CBFA2T1/2/3"/>
</dbReference>
<evidence type="ECO:0000313" key="9">
    <source>
        <dbReference type="Proteomes" id="UP000708208"/>
    </source>
</evidence>
<dbReference type="PROSITE" id="PS01360">
    <property type="entry name" value="ZF_MYND_1"/>
    <property type="match status" value="1"/>
</dbReference>